<dbReference type="AlphaFoldDB" id="A0A370GTF4"/>
<gene>
    <name evidence="5" type="ORF">DFR59_102449</name>
</gene>
<evidence type="ECO:0000256" key="2">
    <source>
        <dbReference type="SAM" id="MobiDB-lite"/>
    </source>
</evidence>
<comment type="caution">
    <text evidence="5">The sequence shown here is derived from an EMBL/GenBank/DDBJ whole genome shotgun (WGS) entry which is preliminary data.</text>
</comment>
<proteinExistence type="predicted"/>
<feature type="domain" description="LysM" evidence="4">
    <location>
        <begin position="25"/>
        <end position="68"/>
    </location>
</feature>
<dbReference type="GO" id="GO:0009254">
    <property type="term" value="P:peptidoglycan turnover"/>
    <property type="evidence" value="ECO:0007669"/>
    <property type="project" value="InterPro"/>
</dbReference>
<feature type="region of interest" description="Disordered" evidence="2">
    <location>
        <begin position="125"/>
        <end position="177"/>
    </location>
</feature>
<dbReference type="Gene3D" id="2.40.40.10">
    <property type="entry name" value="RlpA-like domain"/>
    <property type="match status" value="1"/>
</dbReference>
<dbReference type="SMART" id="SM00257">
    <property type="entry name" value="LysM"/>
    <property type="match status" value="2"/>
</dbReference>
<evidence type="ECO:0000256" key="1">
    <source>
        <dbReference type="ARBA" id="ARBA00022729"/>
    </source>
</evidence>
<evidence type="ECO:0000259" key="4">
    <source>
        <dbReference type="PROSITE" id="PS51782"/>
    </source>
</evidence>
<name>A0A370GTF4_9BACI</name>
<evidence type="ECO:0000313" key="5">
    <source>
        <dbReference type="EMBL" id="RDI45814.1"/>
    </source>
</evidence>
<dbReference type="RefSeq" id="WP_114744626.1">
    <property type="nucleotide sequence ID" value="NZ_QQAY01000002.1"/>
</dbReference>
<dbReference type="InterPro" id="IPR036908">
    <property type="entry name" value="RlpA-like_sf"/>
</dbReference>
<keyword evidence="6" id="KW-1185">Reference proteome</keyword>
<dbReference type="PANTHER" id="PTHR39160">
    <property type="entry name" value="CELL WALL-BINDING PROTEIN YOCH"/>
    <property type="match status" value="1"/>
</dbReference>
<dbReference type="Gene3D" id="3.10.350.10">
    <property type="entry name" value="LysM domain"/>
    <property type="match status" value="2"/>
</dbReference>
<dbReference type="PROSITE" id="PS51782">
    <property type="entry name" value="LYSM"/>
    <property type="match status" value="2"/>
</dbReference>
<dbReference type="InterPro" id="IPR018392">
    <property type="entry name" value="LysM"/>
</dbReference>
<dbReference type="SUPFAM" id="SSF54106">
    <property type="entry name" value="LysM domain"/>
    <property type="match status" value="2"/>
</dbReference>
<keyword evidence="1 3" id="KW-0732">Signal</keyword>
<feature type="chain" id="PRO_5039164371" evidence="3">
    <location>
        <begin position="20"/>
        <end position="274"/>
    </location>
</feature>
<dbReference type="Proteomes" id="UP000255326">
    <property type="component" value="Unassembled WGS sequence"/>
</dbReference>
<organism evidence="5 6">
    <name type="scientific">Falsibacillus pallidus</name>
    <dbReference type="NCBI Taxonomy" id="493781"/>
    <lineage>
        <taxon>Bacteria</taxon>
        <taxon>Bacillati</taxon>
        <taxon>Bacillota</taxon>
        <taxon>Bacilli</taxon>
        <taxon>Bacillales</taxon>
        <taxon>Bacillaceae</taxon>
        <taxon>Falsibacillus</taxon>
    </lineage>
</organism>
<evidence type="ECO:0000313" key="6">
    <source>
        <dbReference type="Proteomes" id="UP000255326"/>
    </source>
</evidence>
<dbReference type="EMBL" id="QQAY01000002">
    <property type="protein sequence ID" value="RDI45814.1"/>
    <property type="molecule type" value="Genomic_DNA"/>
</dbReference>
<dbReference type="GO" id="GO:0004553">
    <property type="term" value="F:hydrolase activity, hydrolyzing O-glycosyl compounds"/>
    <property type="evidence" value="ECO:0007669"/>
    <property type="project" value="InterPro"/>
</dbReference>
<dbReference type="Pfam" id="PF06725">
    <property type="entry name" value="3D"/>
    <property type="match status" value="1"/>
</dbReference>
<dbReference type="InterPro" id="IPR036779">
    <property type="entry name" value="LysM_dom_sf"/>
</dbReference>
<dbReference type="Pfam" id="PF01476">
    <property type="entry name" value="LysM"/>
    <property type="match status" value="2"/>
</dbReference>
<dbReference type="InterPro" id="IPR010611">
    <property type="entry name" value="3D_dom"/>
</dbReference>
<feature type="signal peptide" evidence="3">
    <location>
        <begin position="1"/>
        <end position="19"/>
    </location>
</feature>
<protein>
    <submittedName>
        <fullName evidence="5">3D (Asp-Asp-Asp) domain-containing protein</fullName>
    </submittedName>
</protein>
<dbReference type="SUPFAM" id="SSF50685">
    <property type="entry name" value="Barwin-like endoglucanases"/>
    <property type="match status" value="1"/>
</dbReference>
<dbReference type="OrthoDB" id="9798935at2"/>
<dbReference type="InterPro" id="IPR051933">
    <property type="entry name" value="Resuscitation_pf_RpfB"/>
</dbReference>
<dbReference type="PANTHER" id="PTHR39160:SF6">
    <property type="entry name" value="CELL WALL-BINDING PROTEIN YOCH"/>
    <property type="match status" value="1"/>
</dbReference>
<reference evidence="5 6" key="1">
    <citation type="submission" date="2018-07" db="EMBL/GenBank/DDBJ databases">
        <title>Genomic Encyclopedia of Type Strains, Phase IV (KMG-IV): sequencing the most valuable type-strain genomes for metagenomic binning, comparative biology and taxonomic classification.</title>
        <authorList>
            <person name="Goeker M."/>
        </authorList>
    </citation>
    <scope>NUCLEOTIDE SEQUENCE [LARGE SCALE GENOMIC DNA]</scope>
    <source>
        <strain evidence="5 6">DSM 25281</strain>
    </source>
</reference>
<dbReference type="GO" id="GO:0019867">
    <property type="term" value="C:outer membrane"/>
    <property type="evidence" value="ECO:0007669"/>
    <property type="project" value="InterPro"/>
</dbReference>
<dbReference type="CDD" id="cd00118">
    <property type="entry name" value="LysM"/>
    <property type="match status" value="2"/>
</dbReference>
<feature type="domain" description="LysM" evidence="4">
    <location>
        <begin position="72"/>
        <end position="115"/>
    </location>
</feature>
<feature type="compositionally biased region" description="Low complexity" evidence="2">
    <location>
        <begin position="139"/>
        <end position="171"/>
    </location>
</feature>
<sequence length="274" mass="28766">MKKSIVALATAAVFTGAMAGTASAQEYEVNKGDTLWGISKHYGTTVENLKEWNNLGSDIIYPDQELTVSPLEHYSVGEGDTLWGIANQYGVTVDQVKEWNKLSSDLIKPGQSLVIYLNDKASSAPVQQKTEAPKEEAKPAAPAKDTAAPAAAPSSQPANTEKAAPAKAEAASSEDSNVAKELTVKATGYTADCEGCSGITATGMNVKDNPNAKVISVDPSVIPLGSKVFVEGYGYATAADTGGAIKGNRIDILFPSKDQAMDWGVRTVKVKVLK</sequence>
<accession>A0A370GTF4</accession>
<evidence type="ECO:0000256" key="3">
    <source>
        <dbReference type="SAM" id="SignalP"/>
    </source>
</evidence>
<dbReference type="CDD" id="cd22786">
    <property type="entry name" value="DPBB_YuiC-like"/>
    <property type="match status" value="1"/>
</dbReference>